<dbReference type="EMBL" id="JAXCLW010000003">
    <property type="protein sequence ID" value="MDY0883606.1"/>
    <property type="molecule type" value="Genomic_DNA"/>
</dbReference>
<sequence length="59" mass="6629">MGADYSIADISLLGWVRNLIGFYEARELVGFDRFHHVQAWLNRGLARPAVQRGLEVTAA</sequence>
<dbReference type="Gene3D" id="1.20.1050.10">
    <property type="match status" value="1"/>
</dbReference>
<feature type="domain" description="GST C-terminal" evidence="1">
    <location>
        <begin position="1"/>
        <end position="59"/>
    </location>
</feature>
<evidence type="ECO:0000259" key="1">
    <source>
        <dbReference type="PROSITE" id="PS50405"/>
    </source>
</evidence>
<dbReference type="Proteomes" id="UP001279642">
    <property type="component" value="Unassembled WGS sequence"/>
</dbReference>
<comment type="caution">
    <text evidence="2">The sequence shown here is derived from an EMBL/GenBank/DDBJ whole genome shotgun (WGS) entry which is preliminary data.</text>
</comment>
<dbReference type="InterPro" id="IPR010987">
    <property type="entry name" value="Glutathione-S-Trfase_C-like"/>
</dbReference>
<dbReference type="SUPFAM" id="SSF47616">
    <property type="entry name" value="GST C-terminal domain-like"/>
    <property type="match status" value="1"/>
</dbReference>
<dbReference type="PROSITE" id="PS50405">
    <property type="entry name" value="GST_CTER"/>
    <property type="match status" value="1"/>
</dbReference>
<gene>
    <name evidence="2" type="ORF">SMD27_12190</name>
</gene>
<evidence type="ECO:0000313" key="3">
    <source>
        <dbReference type="Proteomes" id="UP001279642"/>
    </source>
</evidence>
<keyword evidence="3" id="KW-1185">Reference proteome</keyword>
<reference evidence="2 3" key="1">
    <citation type="journal article" date="2016" name="Antonie Van Leeuwenhoek">
        <title>Dongia soli sp. nov., isolated from soil from Dokdo, Korea.</title>
        <authorList>
            <person name="Kim D.U."/>
            <person name="Lee H."/>
            <person name="Kim H."/>
            <person name="Kim S.G."/>
            <person name="Ka J.O."/>
        </authorList>
    </citation>
    <scope>NUCLEOTIDE SEQUENCE [LARGE SCALE GENOMIC DNA]</scope>
    <source>
        <strain evidence="2 3">D78</strain>
    </source>
</reference>
<evidence type="ECO:0000313" key="2">
    <source>
        <dbReference type="EMBL" id="MDY0883606.1"/>
    </source>
</evidence>
<proteinExistence type="predicted"/>
<protein>
    <recommendedName>
        <fullName evidence="1">GST C-terminal domain-containing protein</fullName>
    </recommendedName>
</protein>
<dbReference type="RefSeq" id="WP_320508680.1">
    <property type="nucleotide sequence ID" value="NZ_JAXCLW010000003.1"/>
</dbReference>
<organism evidence="2 3">
    <name type="scientific">Dongia soli</name>
    <dbReference type="NCBI Taxonomy" id="600628"/>
    <lineage>
        <taxon>Bacteria</taxon>
        <taxon>Pseudomonadati</taxon>
        <taxon>Pseudomonadota</taxon>
        <taxon>Alphaproteobacteria</taxon>
        <taxon>Rhodospirillales</taxon>
        <taxon>Dongiaceae</taxon>
        <taxon>Dongia</taxon>
    </lineage>
</organism>
<name>A0ABU5EB78_9PROT</name>
<accession>A0ABU5EB78</accession>
<dbReference type="InterPro" id="IPR036282">
    <property type="entry name" value="Glutathione-S-Trfase_C_sf"/>
</dbReference>